<evidence type="ECO:0000313" key="1">
    <source>
        <dbReference type="EMBL" id="ALI55855.1"/>
    </source>
</evidence>
<keyword evidence="2" id="KW-1185">Reference proteome</keyword>
<protein>
    <submittedName>
        <fullName evidence="1">Uncharacterized protein</fullName>
    </submittedName>
</protein>
<reference evidence="1 2" key="1">
    <citation type="submission" date="2015-05" db="EMBL/GenBank/DDBJ databases">
        <authorList>
            <person name="Wang D.B."/>
            <person name="Wang M."/>
        </authorList>
    </citation>
    <scope>NUCLEOTIDE SEQUENCE [LARGE SCALE GENOMIC DNA]</scope>
    <source>
        <strain evidence="1 2">IMCC 12053</strain>
    </source>
</reference>
<proteinExistence type="predicted"/>
<dbReference type="Proteomes" id="UP000064920">
    <property type="component" value="Chromosome"/>
</dbReference>
<name>A0A0P0AAW5_9RHOB</name>
<organism evidence="1 2">
    <name type="scientific">Celeribacter marinus</name>
    <dbReference type="NCBI Taxonomy" id="1397108"/>
    <lineage>
        <taxon>Bacteria</taxon>
        <taxon>Pseudomonadati</taxon>
        <taxon>Pseudomonadota</taxon>
        <taxon>Alphaproteobacteria</taxon>
        <taxon>Rhodobacterales</taxon>
        <taxon>Roseobacteraceae</taxon>
        <taxon>Celeribacter</taxon>
    </lineage>
</organism>
<evidence type="ECO:0000313" key="2">
    <source>
        <dbReference type="Proteomes" id="UP000064920"/>
    </source>
</evidence>
<gene>
    <name evidence="1" type="ORF">IMCC12053_1908</name>
</gene>
<accession>A0A0P0AAW5</accession>
<sequence length="115" mass="13129">MITYRSLAARMQNAKASTQGKLDRKLERLGESIAERLGELTDQERMALSCWTVGKTPGTYEVDHAELMEQPYVSIRKVDRWTEEYDLADDVDDTDSKPDAAVSEQLQKFLRMGLD</sequence>
<dbReference type="PATRIC" id="fig|1397108.4.peg.1950"/>
<dbReference type="KEGG" id="cmar:IMCC12053_1908"/>
<dbReference type="EMBL" id="CP012023">
    <property type="protein sequence ID" value="ALI55855.1"/>
    <property type="molecule type" value="Genomic_DNA"/>
</dbReference>
<dbReference type="AlphaFoldDB" id="A0A0P0AAW5"/>